<keyword evidence="2" id="KW-1185">Reference proteome</keyword>
<dbReference type="Proteomes" id="UP001595843">
    <property type="component" value="Unassembled WGS sequence"/>
</dbReference>
<sequence>MATWNLSETRHHLLICNGGSCMKQGAEEVTDAIREVIRTSGNDACIHTTRTRCNGRCQDACVVILYPEGTWFHGITPESGRELIRRHVLQNRPLSDRISHRHDGDVFFPMPDIPVGTTKT</sequence>
<organism evidence="1 2">
    <name type="scientific">Salinithrix halophila</name>
    <dbReference type="NCBI Taxonomy" id="1485204"/>
    <lineage>
        <taxon>Bacteria</taxon>
        <taxon>Bacillati</taxon>
        <taxon>Bacillota</taxon>
        <taxon>Bacilli</taxon>
        <taxon>Bacillales</taxon>
        <taxon>Thermoactinomycetaceae</taxon>
        <taxon>Salinithrix</taxon>
    </lineage>
</organism>
<dbReference type="EMBL" id="JBHSAP010000018">
    <property type="protein sequence ID" value="MFC4077822.1"/>
    <property type="molecule type" value="Genomic_DNA"/>
</dbReference>
<protein>
    <submittedName>
        <fullName evidence="1">Ferredoxin</fullName>
    </submittedName>
</protein>
<dbReference type="Pfam" id="PF01257">
    <property type="entry name" value="2Fe-2S_thioredx"/>
    <property type="match status" value="1"/>
</dbReference>
<dbReference type="Gene3D" id="3.40.30.10">
    <property type="entry name" value="Glutaredoxin"/>
    <property type="match status" value="1"/>
</dbReference>
<accession>A0ABV8JFT9</accession>
<dbReference type="CDD" id="cd02980">
    <property type="entry name" value="TRX_Fd_family"/>
    <property type="match status" value="1"/>
</dbReference>
<dbReference type="InterPro" id="IPR036249">
    <property type="entry name" value="Thioredoxin-like_sf"/>
</dbReference>
<reference evidence="2" key="1">
    <citation type="journal article" date="2019" name="Int. J. Syst. Evol. Microbiol.">
        <title>The Global Catalogue of Microorganisms (GCM) 10K type strain sequencing project: providing services to taxonomists for standard genome sequencing and annotation.</title>
        <authorList>
            <consortium name="The Broad Institute Genomics Platform"/>
            <consortium name="The Broad Institute Genome Sequencing Center for Infectious Disease"/>
            <person name="Wu L."/>
            <person name="Ma J."/>
        </authorList>
    </citation>
    <scope>NUCLEOTIDE SEQUENCE [LARGE SCALE GENOMIC DNA]</scope>
    <source>
        <strain evidence="2">IBRC-M 10813</strain>
    </source>
</reference>
<evidence type="ECO:0000313" key="2">
    <source>
        <dbReference type="Proteomes" id="UP001595843"/>
    </source>
</evidence>
<dbReference type="RefSeq" id="WP_380705658.1">
    <property type="nucleotide sequence ID" value="NZ_JBHSAP010000018.1"/>
</dbReference>
<comment type="caution">
    <text evidence="1">The sequence shown here is derived from an EMBL/GenBank/DDBJ whole genome shotgun (WGS) entry which is preliminary data.</text>
</comment>
<gene>
    <name evidence="1" type="ORF">ACFOUO_13545</name>
</gene>
<name>A0ABV8JFT9_9BACL</name>
<dbReference type="SUPFAM" id="SSF52833">
    <property type="entry name" value="Thioredoxin-like"/>
    <property type="match status" value="1"/>
</dbReference>
<proteinExistence type="predicted"/>
<evidence type="ECO:0000313" key="1">
    <source>
        <dbReference type="EMBL" id="MFC4077822.1"/>
    </source>
</evidence>